<dbReference type="InterPro" id="IPR000055">
    <property type="entry name" value="Restrct_endonuc_typeI_TRD"/>
</dbReference>
<reference evidence="5 6" key="1">
    <citation type="submission" date="2024-09" db="EMBL/GenBank/DDBJ databases">
        <title>Nodulacao em especies de Leguminosae Basais da Amazonia e Caracterizacao dos Rizobios e Bacterias Associadas aos Nodulos.</title>
        <authorList>
            <person name="Jambeiro I.C.A."/>
            <person name="Lopes I.S."/>
            <person name="Aguiar E.R.G.R."/>
            <person name="Santos A.F.J."/>
            <person name="Dos Santos J.M.F."/>
            <person name="Gross E."/>
        </authorList>
    </citation>
    <scope>NUCLEOTIDE SEQUENCE [LARGE SCALE GENOMIC DNA]</scope>
    <source>
        <strain evidence="5 6">BRUESC1165</strain>
    </source>
</reference>
<dbReference type="SUPFAM" id="SSF116734">
    <property type="entry name" value="DNA methylase specificity domain"/>
    <property type="match status" value="2"/>
</dbReference>
<keyword evidence="5" id="KW-0255">Endonuclease</keyword>
<evidence type="ECO:0000256" key="3">
    <source>
        <dbReference type="ARBA" id="ARBA00023125"/>
    </source>
</evidence>
<evidence type="ECO:0000313" key="6">
    <source>
        <dbReference type="Proteomes" id="UP001593940"/>
    </source>
</evidence>
<dbReference type="GO" id="GO:0016787">
    <property type="term" value="F:hydrolase activity"/>
    <property type="evidence" value="ECO:0007669"/>
    <property type="project" value="UniProtKB-KW"/>
</dbReference>
<dbReference type="CDD" id="cd17248">
    <property type="entry name" value="RMtype1_S_AmiI-TRD2-CR2_like"/>
    <property type="match status" value="1"/>
</dbReference>
<keyword evidence="5" id="KW-0540">Nuclease</keyword>
<feature type="domain" description="Type I restriction modification DNA specificity" evidence="4">
    <location>
        <begin position="229"/>
        <end position="395"/>
    </location>
</feature>
<keyword evidence="6" id="KW-1185">Reference proteome</keyword>
<dbReference type="GO" id="GO:0004519">
    <property type="term" value="F:endonuclease activity"/>
    <property type="evidence" value="ECO:0007669"/>
    <property type="project" value="UniProtKB-KW"/>
</dbReference>
<dbReference type="Pfam" id="PF01420">
    <property type="entry name" value="Methylase_S"/>
    <property type="match status" value="1"/>
</dbReference>
<evidence type="ECO:0000256" key="2">
    <source>
        <dbReference type="ARBA" id="ARBA00022747"/>
    </source>
</evidence>
<dbReference type="Proteomes" id="UP001593940">
    <property type="component" value="Unassembled WGS sequence"/>
</dbReference>
<accession>A0ABV6Y355</accession>
<comment type="similarity">
    <text evidence="1">Belongs to the type-I restriction system S methylase family.</text>
</comment>
<dbReference type="RefSeq" id="WP_377028797.1">
    <property type="nucleotide sequence ID" value="NZ_JBHOMY010000010.1"/>
</dbReference>
<dbReference type="InterPro" id="IPR044946">
    <property type="entry name" value="Restrct_endonuc_typeI_TRD_sf"/>
</dbReference>
<evidence type="ECO:0000313" key="5">
    <source>
        <dbReference type="EMBL" id="MFC1455712.1"/>
    </source>
</evidence>
<proteinExistence type="inferred from homology"/>
<keyword evidence="2" id="KW-0680">Restriction system</keyword>
<dbReference type="PANTHER" id="PTHR43140:SF1">
    <property type="entry name" value="TYPE I RESTRICTION ENZYME ECOKI SPECIFICITY SUBUNIT"/>
    <property type="match status" value="1"/>
</dbReference>
<dbReference type="Gene3D" id="1.10.287.1120">
    <property type="entry name" value="Bipartite methylase S protein"/>
    <property type="match status" value="1"/>
</dbReference>
<gene>
    <name evidence="5" type="ORF">ACETIH_03055</name>
</gene>
<dbReference type="Gene3D" id="3.90.220.20">
    <property type="entry name" value="DNA methylase specificity domains"/>
    <property type="match status" value="2"/>
</dbReference>
<evidence type="ECO:0000256" key="1">
    <source>
        <dbReference type="ARBA" id="ARBA00010923"/>
    </source>
</evidence>
<name>A0ABV6Y355_9HYPH</name>
<comment type="caution">
    <text evidence="5">The sequence shown here is derived from an EMBL/GenBank/DDBJ whole genome shotgun (WGS) entry which is preliminary data.</text>
</comment>
<sequence length="440" mass="49850">MTFPRYGAYKRLNAEWIGEVPSHWTHKPLWTLFRRTKRTGHEDEQLLSVYRDYGVVPKASRDDNFNKPSDDLTTYQLVEPGDLAINKMKAWQGSVAISEHRGIVSPAYFVFKAVHQEEPRFLHYLLRSAEYTAGYLSISKGIRPNQWDLEPQEHSRMPVLLPSIREQVAIASFLDRETGKIDALVEEQKRLIVLLKEKRQTVTSHAVTKGLDPDVPMKDSGIKWIGKVPEHWDVVRIKWAARMESGHTPDKKVAAYWENCTIPWVSLHDTGYLKEHDFITETAQFINELGVANSSARVLPERVVVFSRDATIGRCGITTRPMAVSQHFIAWVCSDRVKPEFLLRCLRSMSQELERLTFGATVKTIGMPDVRSLTFACPPIDEQEAIIERIRASNARLDALIEAADAAITLLQERRSALISAAVTGKIDVRGLVPEQAEAA</sequence>
<protein>
    <submittedName>
        <fullName evidence="5">Restriction endonuclease subunit S</fullName>
        <ecNumber evidence="5">3.1.21.-</ecNumber>
    </submittedName>
</protein>
<organism evidence="5 6">
    <name type="scientific">Microvirga arabica</name>
    <dbReference type="NCBI Taxonomy" id="1128671"/>
    <lineage>
        <taxon>Bacteria</taxon>
        <taxon>Pseudomonadati</taxon>
        <taxon>Pseudomonadota</taxon>
        <taxon>Alphaproteobacteria</taxon>
        <taxon>Hyphomicrobiales</taxon>
        <taxon>Methylobacteriaceae</taxon>
        <taxon>Microvirga</taxon>
    </lineage>
</organism>
<keyword evidence="3" id="KW-0238">DNA-binding</keyword>
<dbReference type="EC" id="3.1.21.-" evidence="5"/>
<dbReference type="EMBL" id="JBHOMY010000010">
    <property type="protein sequence ID" value="MFC1455712.1"/>
    <property type="molecule type" value="Genomic_DNA"/>
</dbReference>
<keyword evidence="5" id="KW-0378">Hydrolase</keyword>
<evidence type="ECO:0000259" key="4">
    <source>
        <dbReference type="Pfam" id="PF01420"/>
    </source>
</evidence>
<dbReference type="PANTHER" id="PTHR43140">
    <property type="entry name" value="TYPE-1 RESTRICTION ENZYME ECOKI SPECIFICITY PROTEIN"/>
    <property type="match status" value="1"/>
</dbReference>
<dbReference type="InterPro" id="IPR051212">
    <property type="entry name" value="Type-I_RE_S_subunit"/>
</dbReference>